<dbReference type="PANTHER" id="PTHR43156:SF9">
    <property type="entry name" value="HAMP DOMAIN-CONTAINING PROTEIN"/>
    <property type="match status" value="1"/>
</dbReference>
<dbReference type="AlphaFoldDB" id="A0A2W1NFB8"/>
<dbReference type="Proteomes" id="UP000249248">
    <property type="component" value="Unassembled WGS sequence"/>
</dbReference>
<organism evidence="3 4">
    <name type="scientific">Putridiphycobacter roseus</name>
    <dbReference type="NCBI Taxonomy" id="2219161"/>
    <lineage>
        <taxon>Bacteria</taxon>
        <taxon>Pseudomonadati</taxon>
        <taxon>Bacteroidota</taxon>
        <taxon>Flavobacteriia</taxon>
        <taxon>Flavobacteriales</taxon>
        <taxon>Crocinitomicaceae</taxon>
        <taxon>Putridiphycobacter</taxon>
    </lineage>
</organism>
<feature type="domain" description="PPM-type phosphatase" evidence="2">
    <location>
        <begin position="66"/>
        <end position="261"/>
    </location>
</feature>
<reference evidence="3 4" key="1">
    <citation type="submission" date="2018-06" db="EMBL/GenBank/DDBJ databases">
        <title>The draft genome sequence of Crocinitomix sp. SM1701.</title>
        <authorList>
            <person name="Zhang X."/>
        </authorList>
    </citation>
    <scope>NUCLEOTIDE SEQUENCE [LARGE SCALE GENOMIC DNA]</scope>
    <source>
        <strain evidence="3 4">SM1701</strain>
    </source>
</reference>
<dbReference type="Gene3D" id="3.60.40.10">
    <property type="entry name" value="PPM-type phosphatase domain"/>
    <property type="match status" value="1"/>
</dbReference>
<evidence type="ECO:0000259" key="2">
    <source>
        <dbReference type="Pfam" id="PF07228"/>
    </source>
</evidence>
<dbReference type="OrthoDB" id="9763484at2"/>
<dbReference type="InterPro" id="IPR001932">
    <property type="entry name" value="PPM-type_phosphatase-like_dom"/>
</dbReference>
<protein>
    <recommendedName>
        <fullName evidence="2">PPM-type phosphatase domain-containing protein</fullName>
    </recommendedName>
</protein>
<dbReference type="SUPFAM" id="SSF81606">
    <property type="entry name" value="PP2C-like"/>
    <property type="match status" value="1"/>
</dbReference>
<proteinExistence type="predicted"/>
<keyword evidence="4" id="KW-1185">Reference proteome</keyword>
<gene>
    <name evidence="3" type="ORF">DNU06_04015</name>
</gene>
<evidence type="ECO:0000256" key="1">
    <source>
        <dbReference type="ARBA" id="ARBA00022801"/>
    </source>
</evidence>
<dbReference type="GO" id="GO:0016791">
    <property type="term" value="F:phosphatase activity"/>
    <property type="evidence" value="ECO:0007669"/>
    <property type="project" value="TreeGrafter"/>
</dbReference>
<dbReference type="InterPro" id="IPR036457">
    <property type="entry name" value="PPM-type-like_dom_sf"/>
</dbReference>
<dbReference type="PANTHER" id="PTHR43156">
    <property type="entry name" value="STAGE II SPORULATION PROTEIN E-RELATED"/>
    <property type="match status" value="1"/>
</dbReference>
<comment type="caution">
    <text evidence="3">The sequence shown here is derived from an EMBL/GenBank/DDBJ whole genome shotgun (WGS) entry which is preliminary data.</text>
</comment>
<accession>A0A2W1NFB8</accession>
<keyword evidence="1" id="KW-0378">Hydrolase</keyword>
<dbReference type="RefSeq" id="WP_111061944.1">
    <property type="nucleotide sequence ID" value="NZ_JBHUCU010000002.1"/>
</dbReference>
<evidence type="ECO:0000313" key="3">
    <source>
        <dbReference type="EMBL" id="PZE17793.1"/>
    </source>
</evidence>
<dbReference type="Pfam" id="PF07228">
    <property type="entry name" value="SpoIIE"/>
    <property type="match status" value="1"/>
</dbReference>
<sequence>MITEYKKFTEPASAELETARTIQEGLLPKPRHFQRLFNDSFVLDIPLNIISGDFYWIGAKNDLSYAVIGDCTGHGTAAALLSVLAINLFEYTIMNKGLKKTYKILQEVDKRFIESFKNIEEENFDNPWIDLSIVCIDKKKSKLYFSSANHKLIHISKQAEMQVIKGNKYPIGGWQMEQNRTFDPQIIDYQPGDIIFMGSDGFQDQFGGPKFKKYKLKRLNNLLQSNFNLPFNQLKTLLEFEFNAWKGDNFQVDDVCLMGIKL</sequence>
<name>A0A2W1NFB8_9FLAO</name>
<dbReference type="InterPro" id="IPR052016">
    <property type="entry name" value="Bact_Sigma-Reg"/>
</dbReference>
<evidence type="ECO:0000313" key="4">
    <source>
        <dbReference type="Proteomes" id="UP000249248"/>
    </source>
</evidence>
<dbReference type="EMBL" id="QKSB01000002">
    <property type="protein sequence ID" value="PZE17793.1"/>
    <property type="molecule type" value="Genomic_DNA"/>
</dbReference>